<name>A0AAW5QRU8_9HYPH</name>
<dbReference type="RefSeq" id="WP_261614334.1">
    <property type="nucleotide sequence ID" value="NZ_JALIDZ010000001.1"/>
</dbReference>
<dbReference type="Proteomes" id="UP001320898">
    <property type="component" value="Unassembled WGS sequence"/>
</dbReference>
<reference evidence="2 3" key="1">
    <citation type="submission" date="2022-04" db="EMBL/GenBank/DDBJ databases">
        <authorList>
            <person name="Ye Y.-Q."/>
            <person name="Du Z.-J."/>
        </authorList>
    </citation>
    <scope>NUCLEOTIDE SEQUENCE [LARGE SCALE GENOMIC DNA]</scope>
    <source>
        <strain evidence="2 3">A6E488</strain>
    </source>
</reference>
<organism evidence="2 3">
    <name type="scientific">Microbaculum marinisediminis</name>
    <dbReference type="NCBI Taxonomy" id="2931392"/>
    <lineage>
        <taxon>Bacteria</taxon>
        <taxon>Pseudomonadati</taxon>
        <taxon>Pseudomonadota</taxon>
        <taxon>Alphaproteobacteria</taxon>
        <taxon>Hyphomicrobiales</taxon>
        <taxon>Tepidamorphaceae</taxon>
        <taxon>Microbaculum</taxon>
    </lineage>
</organism>
<dbReference type="AlphaFoldDB" id="A0AAW5QRU8"/>
<gene>
    <name evidence="2" type="ORF">MUB46_02805</name>
</gene>
<comment type="caution">
    <text evidence="2">The sequence shown here is derived from an EMBL/GenBank/DDBJ whole genome shotgun (WGS) entry which is preliminary data.</text>
</comment>
<accession>A0AAW5QRU8</accession>
<feature type="region of interest" description="Disordered" evidence="1">
    <location>
        <begin position="52"/>
        <end position="71"/>
    </location>
</feature>
<dbReference type="EMBL" id="JALIDZ010000001">
    <property type="protein sequence ID" value="MCT8970781.1"/>
    <property type="molecule type" value="Genomic_DNA"/>
</dbReference>
<evidence type="ECO:0008006" key="4">
    <source>
        <dbReference type="Google" id="ProtNLM"/>
    </source>
</evidence>
<feature type="compositionally biased region" description="Basic and acidic residues" evidence="1">
    <location>
        <begin position="7"/>
        <end position="20"/>
    </location>
</feature>
<proteinExistence type="predicted"/>
<feature type="region of interest" description="Disordered" evidence="1">
    <location>
        <begin position="1"/>
        <end position="23"/>
    </location>
</feature>
<evidence type="ECO:0000256" key="1">
    <source>
        <dbReference type="SAM" id="MobiDB-lite"/>
    </source>
</evidence>
<sequence>MTNLPHDFNRLAEPKTEKKPAPFSLRLSFGERTRLEQDAGDKPLGAYIRERLFGKDAKPRKGTGKRPIKDQQALGRVLGALGRSRLASNLNQLAKAVNTGSLPVTPDTEKEIREACKAVTDMRDDLRRALGRNPEGGP</sequence>
<keyword evidence="3" id="KW-1185">Reference proteome</keyword>
<protein>
    <recommendedName>
        <fullName evidence="4">Mobilisation protein (MobC)</fullName>
    </recommendedName>
</protein>
<evidence type="ECO:0000313" key="2">
    <source>
        <dbReference type="EMBL" id="MCT8970781.1"/>
    </source>
</evidence>
<evidence type="ECO:0000313" key="3">
    <source>
        <dbReference type="Proteomes" id="UP001320898"/>
    </source>
</evidence>